<gene>
    <name evidence="1" type="ORF">GCM10010841_16310</name>
</gene>
<organism evidence="1 2">
    <name type="scientific">Deinococcus aerophilus</name>
    <dbReference type="NCBI Taxonomy" id="522488"/>
    <lineage>
        <taxon>Bacteria</taxon>
        <taxon>Thermotogati</taxon>
        <taxon>Deinococcota</taxon>
        <taxon>Deinococci</taxon>
        <taxon>Deinococcales</taxon>
        <taxon>Deinococcaceae</taxon>
        <taxon>Deinococcus</taxon>
    </lineage>
</organism>
<dbReference type="EMBL" id="BMOM01000010">
    <property type="protein sequence ID" value="GGM08708.1"/>
    <property type="molecule type" value="Genomic_DNA"/>
</dbReference>
<accession>A0ABQ2GSK0</accession>
<sequence>MAALSLPLALAACGGVATPQASDQPTTERIVGQVSGWTGEGALSVAELPAATATIGTDGRFTLTLPPESALAGLTIGAADLGALARLGCDGRLDSSAAQARGFVTATLNTVAFPSGKRTQVRAATGSKPNALSRRVTVRVWLYSDRPTQLRGTLDCAKALGVQQIDRVPVVVALNTKTGWNVADLVINARSNVIGQLSADGSLTNATDVNAPTTWRTTQEVQSQIGF</sequence>
<name>A0ABQ2GSK0_9DEIO</name>
<protein>
    <recommendedName>
        <fullName evidence="3">Lipoprotein</fullName>
    </recommendedName>
</protein>
<evidence type="ECO:0000313" key="1">
    <source>
        <dbReference type="EMBL" id="GGM08708.1"/>
    </source>
</evidence>
<evidence type="ECO:0008006" key="3">
    <source>
        <dbReference type="Google" id="ProtNLM"/>
    </source>
</evidence>
<reference evidence="2" key="1">
    <citation type="journal article" date="2019" name="Int. J. Syst. Evol. Microbiol.">
        <title>The Global Catalogue of Microorganisms (GCM) 10K type strain sequencing project: providing services to taxonomists for standard genome sequencing and annotation.</title>
        <authorList>
            <consortium name="The Broad Institute Genomics Platform"/>
            <consortium name="The Broad Institute Genome Sequencing Center for Infectious Disease"/>
            <person name="Wu L."/>
            <person name="Ma J."/>
        </authorList>
    </citation>
    <scope>NUCLEOTIDE SEQUENCE [LARGE SCALE GENOMIC DNA]</scope>
    <source>
        <strain evidence="2">JCM 15443</strain>
    </source>
</reference>
<proteinExistence type="predicted"/>
<dbReference type="Proteomes" id="UP000661918">
    <property type="component" value="Unassembled WGS sequence"/>
</dbReference>
<keyword evidence="2" id="KW-1185">Reference proteome</keyword>
<comment type="caution">
    <text evidence="1">The sequence shown here is derived from an EMBL/GenBank/DDBJ whole genome shotgun (WGS) entry which is preliminary data.</text>
</comment>
<evidence type="ECO:0000313" key="2">
    <source>
        <dbReference type="Proteomes" id="UP000661918"/>
    </source>
</evidence>